<dbReference type="AlphaFoldDB" id="A0A915CU92"/>
<dbReference type="GO" id="GO:0005576">
    <property type="term" value="C:extracellular region"/>
    <property type="evidence" value="ECO:0007669"/>
    <property type="project" value="InterPro"/>
</dbReference>
<dbReference type="WBParaSite" id="jg12671">
    <property type="protein sequence ID" value="jg12671"/>
    <property type="gene ID" value="jg12671"/>
</dbReference>
<dbReference type="InterPro" id="IPR002557">
    <property type="entry name" value="Chitin-bd_dom"/>
</dbReference>
<keyword evidence="2" id="KW-1133">Transmembrane helix</keyword>
<feature type="domain" description="Chitin-binding type-2" evidence="3">
    <location>
        <begin position="138"/>
        <end position="190"/>
    </location>
</feature>
<dbReference type="InterPro" id="IPR036508">
    <property type="entry name" value="Chitin-bd_dom_sf"/>
</dbReference>
<feature type="region of interest" description="Disordered" evidence="1">
    <location>
        <begin position="106"/>
        <end position="126"/>
    </location>
</feature>
<feature type="compositionally biased region" description="Basic residues" evidence="1">
    <location>
        <begin position="110"/>
        <end position="119"/>
    </location>
</feature>
<reference evidence="5" key="1">
    <citation type="submission" date="2022-11" db="UniProtKB">
        <authorList>
            <consortium name="WormBaseParasite"/>
        </authorList>
    </citation>
    <scope>IDENTIFICATION</scope>
</reference>
<sequence length="268" mass="29599">MSSNKPLLLNAAPVKRKANFILKGRPASSAVHHPLSNTYLASEKKTGWQKWKGRLLLPLLLVAAFLLGFGVSDLRWLNNGSMGTMNEPRPSTSTMPSIVTASISSPYHSGAKKSRRHKSQLQPADAIQSPRELWTVNCQGMADGKHPMGECFSVYALCRNNTRINWVLPERCSSGQVFDNKKLECVAEDDYLRTGNEVASNPNELHSHQCVTLHQPHYTRTTGGSDIRYCGTIKPAQTINNSSLPGIIDGEVDEWRMASWSAAIVDIE</sequence>
<evidence type="ECO:0000256" key="1">
    <source>
        <dbReference type="SAM" id="MobiDB-lite"/>
    </source>
</evidence>
<evidence type="ECO:0000259" key="3">
    <source>
        <dbReference type="Pfam" id="PF01607"/>
    </source>
</evidence>
<dbReference type="SUPFAM" id="SSF57625">
    <property type="entry name" value="Invertebrate chitin-binding proteins"/>
    <property type="match status" value="1"/>
</dbReference>
<feature type="transmembrane region" description="Helical" evidence="2">
    <location>
        <begin position="55"/>
        <end position="77"/>
    </location>
</feature>
<organism evidence="4 5">
    <name type="scientific">Ditylenchus dipsaci</name>
    <dbReference type="NCBI Taxonomy" id="166011"/>
    <lineage>
        <taxon>Eukaryota</taxon>
        <taxon>Metazoa</taxon>
        <taxon>Ecdysozoa</taxon>
        <taxon>Nematoda</taxon>
        <taxon>Chromadorea</taxon>
        <taxon>Rhabditida</taxon>
        <taxon>Tylenchina</taxon>
        <taxon>Tylenchomorpha</taxon>
        <taxon>Sphaerularioidea</taxon>
        <taxon>Anguinidae</taxon>
        <taxon>Anguininae</taxon>
        <taxon>Ditylenchus</taxon>
    </lineage>
</organism>
<accession>A0A915CU92</accession>
<dbReference type="Proteomes" id="UP000887574">
    <property type="component" value="Unplaced"/>
</dbReference>
<dbReference type="Pfam" id="PF01607">
    <property type="entry name" value="CBM_14"/>
    <property type="match status" value="1"/>
</dbReference>
<protein>
    <submittedName>
        <fullName evidence="5">Chitin-binding type-2 domain-containing protein</fullName>
    </submittedName>
</protein>
<proteinExistence type="predicted"/>
<evidence type="ECO:0000313" key="4">
    <source>
        <dbReference type="Proteomes" id="UP000887574"/>
    </source>
</evidence>
<name>A0A915CU92_9BILA</name>
<keyword evidence="2" id="KW-0812">Transmembrane</keyword>
<evidence type="ECO:0000313" key="5">
    <source>
        <dbReference type="WBParaSite" id="jg12671"/>
    </source>
</evidence>
<keyword evidence="2" id="KW-0472">Membrane</keyword>
<evidence type="ECO:0000256" key="2">
    <source>
        <dbReference type="SAM" id="Phobius"/>
    </source>
</evidence>
<keyword evidence="4" id="KW-1185">Reference proteome</keyword>
<dbReference type="GO" id="GO:0008061">
    <property type="term" value="F:chitin binding"/>
    <property type="evidence" value="ECO:0007669"/>
    <property type="project" value="InterPro"/>
</dbReference>